<evidence type="ECO:0000313" key="7">
    <source>
        <dbReference type="EMBL" id="TLG72118.1"/>
    </source>
</evidence>
<keyword evidence="4 6" id="KW-1133">Transmembrane helix</keyword>
<keyword evidence="8" id="KW-1185">Reference proteome</keyword>
<dbReference type="SUPFAM" id="SSF143865">
    <property type="entry name" value="CorA soluble domain-like"/>
    <property type="match status" value="1"/>
</dbReference>
<feature type="transmembrane region" description="Helical" evidence="6">
    <location>
        <begin position="245"/>
        <end position="267"/>
    </location>
</feature>
<reference evidence="7 8" key="1">
    <citation type="submission" date="2019-05" db="EMBL/GenBank/DDBJ databases">
        <title>Culicoidintestinum kansasii gen. nov., sp. nov. from the gastrointestinal tract of the biting midge, Culicoides sonorensis.</title>
        <authorList>
            <person name="Neupane S."/>
            <person name="Ghosh A."/>
            <person name="Gunther S."/>
            <person name="Martin K."/>
            <person name="Zurek L."/>
        </authorList>
    </citation>
    <scope>NUCLEOTIDE SEQUENCE [LARGE SCALE GENOMIC DNA]</scope>
    <source>
        <strain evidence="7 8">CS-1</strain>
    </source>
</reference>
<dbReference type="AlphaFoldDB" id="A0A5R8Q8T1"/>
<organism evidence="7 8">
    <name type="scientific">Culicoidibacter larvae</name>
    <dbReference type="NCBI Taxonomy" id="2579976"/>
    <lineage>
        <taxon>Bacteria</taxon>
        <taxon>Bacillati</taxon>
        <taxon>Bacillota</taxon>
        <taxon>Culicoidibacteria</taxon>
        <taxon>Culicoidibacterales</taxon>
        <taxon>Culicoidibacteraceae</taxon>
        <taxon>Culicoidibacter</taxon>
    </lineage>
</organism>
<evidence type="ECO:0000256" key="1">
    <source>
        <dbReference type="ARBA" id="ARBA00004141"/>
    </source>
</evidence>
<dbReference type="Gene3D" id="3.30.460.20">
    <property type="entry name" value="CorA soluble domain-like"/>
    <property type="match status" value="1"/>
</dbReference>
<evidence type="ECO:0000256" key="6">
    <source>
        <dbReference type="SAM" id="Phobius"/>
    </source>
</evidence>
<evidence type="ECO:0000256" key="3">
    <source>
        <dbReference type="ARBA" id="ARBA00022692"/>
    </source>
</evidence>
<dbReference type="PANTHER" id="PTHR47891">
    <property type="entry name" value="TRANSPORTER-RELATED"/>
    <property type="match status" value="1"/>
</dbReference>
<dbReference type="InterPro" id="IPR045861">
    <property type="entry name" value="CorA_cytoplasmic_dom"/>
</dbReference>
<dbReference type="InterPro" id="IPR047199">
    <property type="entry name" value="CorA-like"/>
</dbReference>
<dbReference type="Proteomes" id="UP000306912">
    <property type="component" value="Unassembled WGS sequence"/>
</dbReference>
<evidence type="ECO:0000256" key="5">
    <source>
        <dbReference type="ARBA" id="ARBA00023136"/>
    </source>
</evidence>
<dbReference type="FunCoup" id="A0A5R8Q8T1">
    <property type="interactions" value="170"/>
</dbReference>
<feature type="transmembrane region" description="Helical" evidence="6">
    <location>
        <begin position="273"/>
        <end position="295"/>
    </location>
</feature>
<dbReference type="GO" id="GO:0016020">
    <property type="term" value="C:membrane"/>
    <property type="evidence" value="ECO:0007669"/>
    <property type="project" value="UniProtKB-SubCell"/>
</dbReference>
<dbReference type="GO" id="GO:0046873">
    <property type="term" value="F:metal ion transmembrane transporter activity"/>
    <property type="evidence" value="ECO:0007669"/>
    <property type="project" value="InterPro"/>
</dbReference>
<dbReference type="OrthoDB" id="9803416at2"/>
<dbReference type="InterPro" id="IPR002523">
    <property type="entry name" value="MgTranspt_CorA/ZnTranspt_ZntB"/>
</dbReference>
<keyword evidence="3 6" id="KW-0812">Transmembrane</keyword>
<dbReference type="InterPro" id="IPR045863">
    <property type="entry name" value="CorA_TM1_TM2"/>
</dbReference>
<dbReference type="SUPFAM" id="SSF144083">
    <property type="entry name" value="Magnesium transport protein CorA, transmembrane region"/>
    <property type="match status" value="1"/>
</dbReference>
<dbReference type="EMBL" id="VBWP01000009">
    <property type="protein sequence ID" value="TLG72118.1"/>
    <property type="molecule type" value="Genomic_DNA"/>
</dbReference>
<comment type="caution">
    <text evidence="7">The sequence shown here is derived from an EMBL/GenBank/DDBJ whole genome shotgun (WGS) entry which is preliminary data.</text>
</comment>
<keyword evidence="5 6" id="KW-0472">Membrane</keyword>
<dbReference type="Gene3D" id="1.20.58.340">
    <property type="entry name" value="Magnesium transport protein CorA, transmembrane region"/>
    <property type="match status" value="2"/>
</dbReference>
<dbReference type="RefSeq" id="WP_138191875.1">
    <property type="nucleotide sequence ID" value="NZ_VBWP01000009.1"/>
</dbReference>
<sequence>MGAIEESATWRHIAAPSVQDIEALSKEYDLPMYYFEGVSDLDEPSRLERLANGIFIIIDFPYVKRIENDMNLYDTFPISIIINNGKMITITAAHHEYIEEFRNRFDKSDDLERKPGIIAMQLLQYIMKSYIRDLREIREDLTHIEDRFLKRVYNEDFRKLFTLEKSIIHIKTALTGFNSMLNKMSERQYLQIETDSEMELLFDNVQIESQQASEMATIYREVLSSAMDVASSLVSNTLNQIMKRLTSVTIIISIPTLITGFFGMNVGLPFQDLSIAVLIIVVISVLLCYLTVLYLRRKDLL</sequence>
<comment type="subcellular location">
    <subcellularLocation>
        <location evidence="1">Membrane</location>
        <topology evidence="1">Multi-pass membrane protein</topology>
    </subcellularLocation>
</comment>
<protein>
    <submittedName>
        <fullName evidence="7">Magnesium transporter CorA family protein</fullName>
    </submittedName>
</protein>
<evidence type="ECO:0000313" key="8">
    <source>
        <dbReference type="Proteomes" id="UP000306912"/>
    </source>
</evidence>
<dbReference type="CDD" id="cd12827">
    <property type="entry name" value="EcCorA_ZntB-like_u2"/>
    <property type="match status" value="1"/>
</dbReference>
<evidence type="ECO:0000256" key="4">
    <source>
        <dbReference type="ARBA" id="ARBA00022989"/>
    </source>
</evidence>
<dbReference type="Pfam" id="PF01544">
    <property type="entry name" value="CorA"/>
    <property type="match status" value="1"/>
</dbReference>
<accession>A0A5R8Q8T1</accession>
<proteinExistence type="inferred from homology"/>
<gene>
    <name evidence="7" type="ORF">FEZ08_09815</name>
</gene>
<dbReference type="PANTHER" id="PTHR47891:SF2">
    <property type="entry name" value="MAGNESIUM AND COBALT TRANSPORTER"/>
    <property type="match status" value="1"/>
</dbReference>
<evidence type="ECO:0000256" key="2">
    <source>
        <dbReference type="ARBA" id="ARBA00009765"/>
    </source>
</evidence>
<dbReference type="InParanoid" id="A0A5R8Q8T1"/>
<comment type="similarity">
    <text evidence="2">Belongs to the CorA metal ion transporter (MIT) (TC 1.A.35) family.</text>
</comment>
<name>A0A5R8Q8T1_9FIRM</name>